<comment type="caution">
    <text evidence="1">The sequence shown here is derived from an EMBL/GenBank/DDBJ whole genome shotgun (WGS) entry which is preliminary data.</text>
</comment>
<sequence length="361" mass="42303">DLKDKGAEAYFTTMHSLWRFLWKGSDEYETIQRALAMAEKSGQPFAIFFNKAYLAVLERWRGNPRRAKELLEGSADFLQSQFNIRYANYLNLFSAWNLTELGRYNEAIPYLNQGLDIAEKNSLHFFICRYYNSLGWTYSEFYSLQKAVRFNNQALEKIVAMKKSPAMVYIVGEIRAMTEVNIIENEVEMGKIDDAWKHIIRLEEEVDNPNFDFNRDRWSIRMKDLKGVILLKRGDLDGAEEIARHYLDVGAKRKYKKYSGRAERLFGRTLIERGACDLAETKLMQALAKLEEVENPKQLWLTHIALAKLHEKMNRHDLERKHWQEAASIIKSTADDLEDKELRTTFIDAKPVREILENVNR</sequence>
<evidence type="ECO:0008006" key="2">
    <source>
        <dbReference type="Google" id="ProtNLM"/>
    </source>
</evidence>
<dbReference type="SUPFAM" id="SSF48452">
    <property type="entry name" value="TPR-like"/>
    <property type="match status" value="2"/>
</dbReference>
<organism evidence="1">
    <name type="scientific">marine sediment metagenome</name>
    <dbReference type="NCBI Taxonomy" id="412755"/>
    <lineage>
        <taxon>unclassified sequences</taxon>
        <taxon>metagenomes</taxon>
        <taxon>ecological metagenomes</taxon>
    </lineage>
</organism>
<feature type="non-terminal residue" evidence="1">
    <location>
        <position position="1"/>
    </location>
</feature>
<dbReference type="InterPro" id="IPR019734">
    <property type="entry name" value="TPR_rpt"/>
</dbReference>
<dbReference type="Gene3D" id="1.25.40.10">
    <property type="entry name" value="Tetratricopeptide repeat domain"/>
    <property type="match status" value="2"/>
</dbReference>
<accession>A0A0F9JMD1</accession>
<name>A0A0F9JMD1_9ZZZZ</name>
<dbReference type="InterPro" id="IPR011990">
    <property type="entry name" value="TPR-like_helical_dom_sf"/>
</dbReference>
<evidence type="ECO:0000313" key="1">
    <source>
        <dbReference type="EMBL" id="KKM70994.1"/>
    </source>
</evidence>
<protein>
    <recommendedName>
        <fullName evidence="2">MalT-like TPR region domain-containing protein</fullName>
    </recommendedName>
</protein>
<reference evidence="1" key="1">
    <citation type="journal article" date="2015" name="Nature">
        <title>Complex archaea that bridge the gap between prokaryotes and eukaryotes.</title>
        <authorList>
            <person name="Spang A."/>
            <person name="Saw J.H."/>
            <person name="Jorgensen S.L."/>
            <person name="Zaremba-Niedzwiedzka K."/>
            <person name="Martijn J."/>
            <person name="Lind A.E."/>
            <person name="van Eijk R."/>
            <person name="Schleper C."/>
            <person name="Guy L."/>
            <person name="Ettema T.J."/>
        </authorList>
    </citation>
    <scope>NUCLEOTIDE SEQUENCE</scope>
</reference>
<dbReference type="AlphaFoldDB" id="A0A0F9JMD1"/>
<dbReference type="Pfam" id="PF13181">
    <property type="entry name" value="TPR_8"/>
    <property type="match status" value="1"/>
</dbReference>
<proteinExistence type="predicted"/>
<gene>
    <name evidence="1" type="ORF">LCGC14_1435080</name>
</gene>
<dbReference type="EMBL" id="LAZR01009714">
    <property type="protein sequence ID" value="KKM70994.1"/>
    <property type="molecule type" value="Genomic_DNA"/>
</dbReference>